<dbReference type="Proteomes" id="UP000502421">
    <property type="component" value="Chromosome"/>
</dbReference>
<dbReference type="EMBL" id="CP051205">
    <property type="protein sequence ID" value="QJB35946.1"/>
    <property type="molecule type" value="Genomic_DNA"/>
</dbReference>
<dbReference type="Gene3D" id="3.40.50.300">
    <property type="entry name" value="P-loop containing nucleotide triphosphate hydrolases"/>
    <property type="match status" value="1"/>
</dbReference>
<evidence type="ECO:0000313" key="3">
    <source>
        <dbReference type="Proteomes" id="UP000502421"/>
    </source>
</evidence>
<evidence type="ECO:0000259" key="1">
    <source>
        <dbReference type="Pfam" id="PF13401"/>
    </source>
</evidence>
<dbReference type="GO" id="GO:0016887">
    <property type="term" value="F:ATP hydrolysis activity"/>
    <property type="evidence" value="ECO:0007669"/>
    <property type="project" value="InterPro"/>
</dbReference>
<dbReference type="InterPro" id="IPR049945">
    <property type="entry name" value="AAA_22"/>
</dbReference>
<accession>A0AAE6ZMH3</accession>
<dbReference type="RefSeq" id="WP_168811476.1">
    <property type="nucleotide sequence ID" value="NZ_CP051205.1"/>
</dbReference>
<organism evidence="2 3">
    <name type="scientific">Chitinophaga oryzae</name>
    <dbReference type="NCBI Taxonomy" id="2725414"/>
    <lineage>
        <taxon>Bacteria</taxon>
        <taxon>Pseudomonadati</taxon>
        <taxon>Bacteroidota</taxon>
        <taxon>Chitinophagia</taxon>
        <taxon>Chitinophagales</taxon>
        <taxon>Chitinophagaceae</taxon>
        <taxon>Chitinophaga</taxon>
    </lineage>
</organism>
<dbReference type="Pfam" id="PF13401">
    <property type="entry name" value="AAA_22"/>
    <property type="match status" value="1"/>
</dbReference>
<reference evidence="3" key="1">
    <citation type="submission" date="2020-04" db="EMBL/GenBank/DDBJ databases">
        <authorList>
            <person name="Kittiwongwattana C."/>
        </authorList>
    </citation>
    <scope>NUCLEOTIDE SEQUENCE [LARGE SCALE GENOMIC DNA]</scope>
    <source>
        <strain evidence="3">1310</strain>
    </source>
</reference>
<dbReference type="SUPFAM" id="SSF52540">
    <property type="entry name" value="P-loop containing nucleoside triphosphate hydrolases"/>
    <property type="match status" value="1"/>
</dbReference>
<feature type="domain" description="ORC1/DEAH AAA+ ATPase" evidence="1">
    <location>
        <begin position="47"/>
        <end position="190"/>
    </location>
</feature>
<gene>
    <name evidence="2" type="ORF">HF329_33405</name>
</gene>
<dbReference type="PANTHER" id="PTHR34301">
    <property type="entry name" value="DNA-BINDING PROTEIN-RELATED"/>
    <property type="match status" value="1"/>
</dbReference>
<protein>
    <submittedName>
        <fullName evidence="2">Orc1/cdc6 family replication initiation protein</fullName>
    </submittedName>
</protein>
<dbReference type="KEGG" id="coy:HF329_33405"/>
<dbReference type="InterPro" id="IPR027417">
    <property type="entry name" value="P-loop_NTPase"/>
</dbReference>
<dbReference type="AlphaFoldDB" id="A0AAE6ZMH3"/>
<proteinExistence type="predicted"/>
<sequence>MDQEIIRKLGVLSEVYTPAYPIEIKELFSGRDSQFRNVFSFIGQKGYHCLIFGDRGVGKTSFSNIVKVVCESDRQVAKISCNSDDTYESMWINVLSKLSIKHEEVKQDIGFNTEPEKTENVILLSNLVSGEDITIPKLLSIFQHLGNPIIILDEFDRLDPDRFNKRLLTDTIKAISDNLPDVTIIIVGVSEDVGSLILEHESIERNIGQIHMPAMSPLEIEAIIKKGEQPLGLKFSQDVVNKIIELSSGYPHFTHALCYYAATSAIYDRSDTIDAVHLSIAIRQTIDNAHESLRNSYRIATLATKQNIFSEVLYAASIVQTDEYGYFQANDLEPILSEILGKDTKVNNFTFHLGKFCIAERGEILRVTGSKNRHRYKFKNPLMRAFIRLKIEAQSSVTQ</sequence>
<name>A0AAE6ZMH3_9BACT</name>
<dbReference type="PANTHER" id="PTHR34301:SF8">
    <property type="entry name" value="ATPASE DOMAIN-CONTAINING PROTEIN"/>
    <property type="match status" value="1"/>
</dbReference>
<evidence type="ECO:0000313" key="2">
    <source>
        <dbReference type="EMBL" id="QJB35946.1"/>
    </source>
</evidence>